<dbReference type="FunFam" id="3.40.50.720:FF:000084">
    <property type="entry name" value="Short-chain dehydrogenase reductase"/>
    <property type="match status" value="1"/>
</dbReference>
<dbReference type="OrthoDB" id="47007at2759"/>
<evidence type="ECO:0000256" key="7">
    <source>
        <dbReference type="ARBA" id="ARBA00038959"/>
    </source>
</evidence>
<dbReference type="HOGENOM" id="CLU_010194_1_0_1"/>
<comment type="pathway">
    <text evidence="5">Amino-acid metabolism.</text>
</comment>
<evidence type="ECO:0000256" key="2">
    <source>
        <dbReference type="ARBA" id="ARBA00006484"/>
    </source>
</evidence>
<dbReference type="GO" id="GO:0019290">
    <property type="term" value="P:siderophore biosynthetic process"/>
    <property type="evidence" value="ECO:0000318"/>
    <property type="project" value="GO_Central"/>
</dbReference>
<evidence type="ECO:0000256" key="8">
    <source>
        <dbReference type="ARBA" id="ARBA00039194"/>
    </source>
</evidence>
<evidence type="ECO:0000256" key="1">
    <source>
        <dbReference type="ARBA" id="ARBA00004924"/>
    </source>
</evidence>
<gene>
    <name evidence="15" type="primary">LOC100183445</name>
</gene>
<evidence type="ECO:0000256" key="10">
    <source>
        <dbReference type="ARBA" id="ARBA00042309"/>
    </source>
</evidence>
<dbReference type="EC" id="1.1.1.30" evidence="7"/>
<dbReference type="GeneID" id="100183445"/>
<dbReference type="OMA" id="YMTGTDF"/>
<evidence type="ECO:0000313" key="16">
    <source>
        <dbReference type="Proteomes" id="UP000008144"/>
    </source>
</evidence>
<dbReference type="PRINTS" id="PR00080">
    <property type="entry name" value="SDRFAMILY"/>
</dbReference>
<dbReference type="PANTHER" id="PTHR43477">
    <property type="entry name" value="DIHYDROANTICAPSIN 7-DEHYDROGENASE"/>
    <property type="match status" value="1"/>
</dbReference>
<reference evidence="16" key="1">
    <citation type="journal article" date="2002" name="Science">
        <title>The draft genome of Ciona intestinalis: insights into chordate and vertebrate origins.</title>
        <authorList>
            <person name="Dehal P."/>
            <person name="Satou Y."/>
            <person name="Campbell R.K."/>
            <person name="Chapman J."/>
            <person name="Degnan B."/>
            <person name="De Tomaso A."/>
            <person name="Davidson B."/>
            <person name="Di Gregorio A."/>
            <person name="Gelpke M."/>
            <person name="Goodstein D.M."/>
            <person name="Harafuji N."/>
            <person name="Hastings K.E."/>
            <person name="Ho I."/>
            <person name="Hotta K."/>
            <person name="Huang W."/>
            <person name="Kawashima T."/>
            <person name="Lemaire P."/>
            <person name="Martinez D."/>
            <person name="Meinertzhagen I.A."/>
            <person name="Necula S."/>
            <person name="Nonaka M."/>
            <person name="Putnam N."/>
            <person name="Rash S."/>
            <person name="Saiga H."/>
            <person name="Satake M."/>
            <person name="Terry A."/>
            <person name="Yamada L."/>
            <person name="Wang H.G."/>
            <person name="Awazu S."/>
            <person name="Azumi K."/>
            <person name="Boore J."/>
            <person name="Branno M."/>
            <person name="Chin-Bow S."/>
            <person name="DeSantis R."/>
            <person name="Doyle S."/>
            <person name="Francino P."/>
            <person name="Keys D.N."/>
            <person name="Haga S."/>
            <person name="Hayashi H."/>
            <person name="Hino K."/>
            <person name="Imai K.S."/>
            <person name="Inaba K."/>
            <person name="Kano S."/>
            <person name="Kobayashi K."/>
            <person name="Kobayashi M."/>
            <person name="Lee B.I."/>
            <person name="Makabe K.W."/>
            <person name="Manohar C."/>
            <person name="Matassi G."/>
            <person name="Medina M."/>
            <person name="Mochizuki Y."/>
            <person name="Mount S."/>
            <person name="Morishita T."/>
            <person name="Miura S."/>
            <person name="Nakayama A."/>
            <person name="Nishizaka S."/>
            <person name="Nomoto H."/>
            <person name="Ohta F."/>
            <person name="Oishi K."/>
            <person name="Rigoutsos I."/>
            <person name="Sano M."/>
            <person name="Sasaki A."/>
            <person name="Sasakura Y."/>
            <person name="Shoguchi E."/>
            <person name="Shin-i T."/>
            <person name="Spagnuolo A."/>
            <person name="Stainier D."/>
            <person name="Suzuki M.M."/>
            <person name="Tassy O."/>
            <person name="Takatori N."/>
            <person name="Tokuoka M."/>
            <person name="Yagi K."/>
            <person name="Yoshizaki F."/>
            <person name="Wada S."/>
            <person name="Zhang C."/>
            <person name="Hyatt P.D."/>
            <person name="Larimer F."/>
            <person name="Detter C."/>
            <person name="Doggett N."/>
            <person name="Glavina T."/>
            <person name="Hawkins T."/>
            <person name="Richardson P."/>
            <person name="Lucas S."/>
            <person name="Kohara Y."/>
            <person name="Levine M."/>
            <person name="Satoh N."/>
            <person name="Rokhsar D.S."/>
        </authorList>
    </citation>
    <scope>NUCLEOTIDE SEQUENCE [LARGE SCALE GENOMIC DNA]</scope>
</reference>
<comment type="similarity">
    <text evidence="2">Belongs to the short-chain dehydrogenases/reductases (SDR) family.</text>
</comment>
<dbReference type="InterPro" id="IPR051122">
    <property type="entry name" value="SDR_DHRS6-like"/>
</dbReference>
<evidence type="ECO:0000256" key="11">
    <source>
        <dbReference type="ARBA" id="ARBA00042565"/>
    </source>
</evidence>
<keyword evidence="4" id="KW-0520">NAD</keyword>
<dbReference type="KEGG" id="cin:100183445"/>
<keyword evidence="16" id="KW-1185">Reference proteome</keyword>
<dbReference type="GO" id="GO:0003858">
    <property type="term" value="F:3-hydroxybutyrate dehydrogenase activity"/>
    <property type="evidence" value="ECO:0000318"/>
    <property type="project" value="GO_Central"/>
</dbReference>
<dbReference type="PANTHER" id="PTHR43477:SF4">
    <property type="entry name" value="DEHYDROGENASE_REDUCTASE SDR FAMILY MEMBER 6"/>
    <property type="match status" value="1"/>
</dbReference>
<evidence type="ECO:0000256" key="14">
    <source>
        <dbReference type="ARBA" id="ARBA00049550"/>
    </source>
</evidence>
<dbReference type="InterPro" id="IPR036291">
    <property type="entry name" value="NAD(P)-bd_dom_sf"/>
</dbReference>
<reference evidence="15" key="2">
    <citation type="submission" date="2025-08" db="UniProtKB">
        <authorList>
            <consortium name="Ensembl"/>
        </authorList>
    </citation>
    <scope>IDENTIFICATION</scope>
</reference>
<dbReference type="FunCoup" id="F6VCR2">
    <property type="interactions" value="3"/>
</dbReference>
<dbReference type="RefSeq" id="XP_002128839.1">
    <property type="nucleotide sequence ID" value="XM_002128803.4"/>
</dbReference>
<dbReference type="Gene3D" id="3.40.50.720">
    <property type="entry name" value="NAD(P)-binding Rossmann-like Domain"/>
    <property type="match status" value="1"/>
</dbReference>
<dbReference type="GO" id="GO:0016617">
    <property type="term" value="F:4-oxoproline reductase activity"/>
    <property type="evidence" value="ECO:0007669"/>
    <property type="project" value="UniProtKB-EC"/>
</dbReference>
<evidence type="ECO:0000313" key="15">
    <source>
        <dbReference type="Ensembl" id="ENSCINP00000003163.3"/>
    </source>
</evidence>
<dbReference type="Proteomes" id="UP000008144">
    <property type="component" value="Unassembled WGS sequence"/>
</dbReference>
<dbReference type="AlphaFoldDB" id="F6VCR2"/>
<dbReference type="InParanoid" id="F6VCR2"/>
<evidence type="ECO:0000256" key="4">
    <source>
        <dbReference type="ARBA" id="ARBA00023027"/>
    </source>
</evidence>
<dbReference type="Pfam" id="PF13561">
    <property type="entry name" value="adh_short_C2"/>
    <property type="match status" value="1"/>
</dbReference>
<evidence type="ECO:0000256" key="13">
    <source>
        <dbReference type="ARBA" id="ARBA00043199"/>
    </source>
</evidence>
<proteinExistence type="inferred from homology"/>
<evidence type="ECO:0000256" key="6">
    <source>
        <dbReference type="ARBA" id="ARBA00038956"/>
    </source>
</evidence>
<dbReference type="SUPFAM" id="SSF51735">
    <property type="entry name" value="NAD(P)-binding Rossmann-fold domains"/>
    <property type="match status" value="1"/>
</dbReference>
<evidence type="ECO:0000256" key="12">
    <source>
        <dbReference type="ARBA" id="ARBA00043083"/>
    </source>
</evidence>
<evidence type="ECO:0000256" key="5">
    <source>
        <dbReference type="ARBA" id="ARBA00034698"/>
    </source>
</evidence>
<dbReference type="GO" id="GO:0005737">
    <property type="term" value="C:cytoplasm"/>
    <property type="evidence" value="ECO:0000318"/>
    <property type="project" value="GO_Central"/>
</dbReference>
<comment type="catalytic activity">
    <reaction evidence="14">
        <text>(R)-3-hydroxybutanoate + NAD(+) = acetoacetate + NADH + H(+)</text>
        <dbReference type="Rhea" id="RHEA:20521"/>
        <dbReference type="ChEBI" id="CHEBI:10983"/>
        <dbReference type="ChEBI" id="CHEBI:13705"/>
        <dbReference type="ChEBI" id="CHEBI:15378"/>
        <dbReference type="ChEBI" id="CHEBI:57540"/>
        <dbReference type="ChEBI" id="CHEBI:57945"/>
        <dbReference type="EC" id="1.1.1.30"/>
    </reaction>
</comment>
<accession>A0A1W2WGT4</accession>
<accession>F6VCR2</accession>
<keyword evidence="3" id="KW-0560">Oxidoreductase</keyword>
<name>F6VCR2_CIOIN</name>
<evidence type="ECO:0000256" key="3">
    <source>
        <dbReference type="ARBA" id="ARBA00023002"/>
    </source>
</evidence>
<sequence>MGRLAGKVIVVTAAAQGIGRASVEAFAAQGAIVYASDINLEKLKEIEKPGSIFVAKLDVTKNDDILAYAATIPKVDVLFNVAGMVHHGTILDCDEASWDLSMSVNVKSMFFMTKAFLPKMIDAKCGNIINMSSVASSKIGVPLRCVYQTTKAAIVGLTKSVATDFASQGIRCNCIQPGTIDTPSLNDRINNNPKQDPVKARSMFESRMPAGRFGRADEVAQLAVYLASDESSYVTGGEHVIDGGWSLV</sequence>
<dbReference type="InterPro" id="IPR002347">
    <property type="entry name" value="SDR_fam"/>
</dbReference>
<evidence type="ECO:0000256" key="9">
    <source>
        <dbReference type="ARBA" id="ARBA00041727"/>
    </source>
</evidence>
<dbReference type="STRING" id="7719.ENSCINP00000003163"/>
<dbReference type="EC" id="1.1.1.104" evidence="6"/>
<dbReference type="CDD" id="cd05368">
    <property type="entry name" value="DHRS6_like_SDR_c"/>
    <property type="match status" value="1"/>
</dbReference>
<reference evidence="15" key="3">
    <citation type="submission" date="2025-09" db="UniProtKB">
        <authorList>
            <consortium name="Ensembl"/>
        </authorList>
    </citation>
    <scope>IDENTIFICATION</scope>
</reference>
<dbReference type="PRINTS" id="PR00081">
    <property type="entry name" value="GDHRDH"/>
</dbReference>
<dbReference type="Ensembl" id="ENSCINT00000003163.3">
    <property type="protein sequence ID" value="ENSCINP00000003163.3"/>
    <property type="gene ID" value="ENSCING00000001585.3"/>
</dbReference>
<dbReference type="GeneTree" id="ENSGT00940000156721"/>
<organism evidence="15 16">
    <name type="scientific">Ciona intestinalis</name>
    <name type="common">Transparent sea squirt</name>
    <name type="synonym">Ascidia intestinalis</name>
    <dbReference type="NCBI Taxonomy" id="7719"/>
    <lineage>
        <taxon>Eukaryota</taxon>
        <taxon>Metazoa</taxon>
        <taxon>Chordata</taxon>
        <taxon>Tunicata</taxon>
        <taxon>Ascidiacea</taxon>
        <taxon>Phlebobranchia</taxon>
        <taxon>Cionidae</taxon>
        <taxon>Ciona</taxon>
    </lineage>
</organism>
<protein>
    <recommendedName>
        <fullName evidence="8">Dehydrogenase/reductase SDR family member 6</fullName>
        <ecNumber evidence="6">1.1.1.104</ecNumber>
        <ecNumber evidence="7">1.1.1.30</ecNumber>
    </recommendedName>
    <alternativeName>
        <fullName evidence="12">(R)-beta-hydroxybutyrate dehydrogenase</fullName>
    </alternativeName>
    <alternativeName>
        <fullName evidence="10">3-hydroxybutyrate dehydrogenase type 2</fullName>
    </alternativeName>
    <alternativeName>
        <fullName evidence="13">4-oxo-L-proline reductase</fullName>
    </alternativeName>
    <alternativeName>
        <fullName evidence="11">Oxidoreductase UCPA</fullName>
    </alternativeName>
    <alternativeName>
        <fullName evidence="9">Short chain dehydrogenase/reductase family 15C member 1</fullName>
    </alternativeName>
</protein>
<comment type="pathway">
    <text evidence="1">Siderophore biosynthesis.</text>
</comment>